<comment type="caution">
    <text evidence="1">The sequence shown here is derived from an EMBL/GenBank/DDBJ whole genome shotgun (WGS) entry which is preliminary data.</text>
</comment>
<proteinExistence type="predicted"/>
<dbReference type="AlphaFoldDB" id="A0ABD2YLI4"/>
<dbReference type="Proteomes" id="UP001630127">
    <property type="component" value="Unassembled WGS sequence"/>
</dbReference>
<evidence type="ECO:0008006" key="3">
    <source>
        <dbReference type="Google" id="ProtNLM"/>
    </source>
</evidence>
<dbReference type="Gene3D" id="3.30.70.270">
    <property type="match status" value="1"/>
</dbReference>
<evidence type="ECO:0000313" key="1">
    <source>
        <dbReference type="EMBL" id="KAL3506770.1"/>
    </source>
</evidence>
<name>A0ABD2YLI4_9GENT</name>
<evidence type="ECO:0000313" key="2">
    <source>
        <dbReference type="Proteomes" id="UP001630127"/>
    </source>
</evidence>
<dbReference type="PANTHER" id="PTHR24559:SF450">
    <property type="entry name" value="RNA-DIRECTED DNA POLYMERASE HOMOLOG"/>
    <property type="match status" value="1"/>
</dbReference>
<reference evidence="1 2" key="1">
    <citation type="submission" date="2024-11" db="EMBL/GenBank/DDBJ databases">
        <title>A near-complete genome assembly of Cinchona calisaya.</title>
        <authorList>
            <person name="Lian D.C."/>
            <person name="Zhao X.W."/>
            <person name="Wei L."/>
        </authorList>
    </citation>
    <scope>NUCLEOTIDE SEQUENCE [LARGE SCALE GENOMIC DNA]</scope>
    <source>
        <tissue evidence="1">Nenye</tissue>
    </source>
</reference>
<gene>
    <name evidence="1" type="ORF">ACH5RR_032152</name>
</gene>
<keyword evidence="2" id="KW-1185">Reference proteome</keyword>
<accession>A0ABD2YLI4</accession>
<dbReference type="InterPro" id="IPR043128">
    <property type="entry name" value="Rev_trsase/Diguanyl_cyclase"/>
</dbReference>
<dbReference type="InterPro" id="IPR053134">
    <property type="entry name" value="RNA-dir_DNA_polymerase"/>
</dbReference>
<dbReference type="SUPFAM" id="SSF56672">
    <property type="entry name" value="DNA/RNA polymerases"/>
    <property type="match status" value="1"/>
</dbReference>
<dbReference type="Gene3D" id="3.10.10.10">
    <property type="entry name" value="HIV Type 1 Reverse Transcriptase, subunit A, domain 1"/>
    <property type="match status" value="1"/>
</dbReference>
<dbReference type="InterPro" id="IPR043502">
    <property type="entry name" value="DNA/RNA_pol_sf"/>
</dbReference>
<protein>
    <recommendedName>
        <fullName evidence="3">Reverse transcriptase domain-containing protein</fullName>
    </recommendedName>
</protein>
<dbReference type="PANTHER" id="PTHR24559">
    <property type="entry name" value="TRANSPOSON TY3-I GAG-POL POLYPROTEIN"/>
    <property type="match status" value="1"/>
</dbReference>
<organism evidence="1 2">
    <name type="scientific">Cinchona calisaya</name>
    <dbReference type="NCBI Taxonomy" id="153742"/>
    <lineage>
        <taxon>Eukaryota</taxon>
        <taxon>Viridiplantae</taxon>
        <taxon>Streptophyta</taxon>
        <taxon>Embryophyta</taxon>
        <taxon>Tracheophyta</taxon>
        <taxon>Spermatophyta</taxon>
        <taxon>Magnoliopsida</taxon>
        <taxon>eudicotyledons</taxon>
        <taxon>Gunneridae</taxon>
        <taxon>Pentapetalae</taxon>
        <taxon>asterids</taxon>
        <taxon>lamiids</taxon>
        <taxon>Gentianales</taxon>
        <taxon>Rubiaceae</taxon>
        <taxon>Cinchonoideae</taxon>
        <taxon>Cinchoneae</taxon>
        <taxon>Cinchona</taxon>
    </lineage>
</organism>
<dbReference type="EMBL" id="JBJUIK010000013">
    <property type="protein sequence ID" value="KAL3506770.1"/>
    <property type="molecule type" value="Genomic_DNA"/>
</dbReference>
<sequence length="132" mass="15486">MNLHDVFKTTFRSHLILYEFLEMPFELTNEPATFQSLMKSVFESFFKKIFLVFFNDILIYSPDLPSHLTHLKLVLETTKNHSLFDRLFNYSFGESKVLFRTQVTSKSITADLAKGYELLAEPPTKLLKKKKL</sequence>